<dbReference type="AlphaFoldDB" id="A0A3P3W8J6"/>
<dbReference type="SMART" id="SM00487">
    <property type="entry name" value="DEXDc"/>
    <property type="match status" value="1"/>
</dbReference>
<dbReference type="RefSeq" id="WP_125018578.1">
    <property type="nucleotide sequence ID" value="NZ_RQVQ01000011.1"/>
</dbReference>
<dbReference type="InterPro" id="IPR012677">
    <property type="entry name" value="Nucleotide-bd_a/b_plait_sf"/>
</dbReference>
<dbReference type="SMART" id="SM00490">
    <property type="entry name" value="HELICc"/>
    <property type="match status" value="1"/>
</dbReference>
<keyword evidence="3 8" id="KW-0347">Helicase</keyword>
<dbReference type="Gene3D" id="3.30.70.330">
    <property type="match status" value="1"/>
</dbReference>
<evidence type="ECO:0000256" key="3">
    <source>
        <dbReference type="ARBA" id="ARBA00022806"/>
    </source>
</evidence>
<dbReference type="InterPro" id="IPR044742">
    <property type="entry name" value="DEAD/DEAH_RhlB"/>
</dbReference>
<keyword evidence="4" id="KW-0067">ATP-binding</keyword>
<protein>
    <submittedName>
        <fullName evidence="8">DEAD/DEAH box helicase</fullName>
    </submittedName>
</protein>
<dbReference type="Gene3D" id="3.40.50.300">
    <property type="entry name" value="P-loop containing nucleotide triphosphate hydrolases"/>
    <property type="match status" value="2"/>
</dbReference>
<dbReference type="SUPFAM" id="SSF52540">
    <property type="entry name" value="P-loop containing nucleoside triphosphate hydrolases"/>
    <property type="match status" value="1"/>
</dbReference>
<feature type="domain" description="Helicase ATP-binding" evidence="6">
    <location>
        <begin position="23"/>
        <end position="191"/>
    </location>
</feature>
<dbReference type="InterPro" id="IPR050079">
    <property type="entry name" value="DEAD_box_RNA_helicase"/>
</dbReference>
<dbReference type="InterPro" id="IPR014001">
    <property type="entry name" value="Helicase_ATP-bd"/>
</dbReference>
<dbReference type="GO" id="GO:0005829">
    <property type="term" value="C:cytosol"/>
    <property type="evidence" value="ECO:0007669"/>
    <property type="project" value="TreeGrafter"/>
</dbReference>
<dbReference type="CDD" id="cd18787">
    <property type="entry name" value="SF2_C_DEAD"/>
    <property type="match status" value="1"/>
</dbReference>
<comment type="similarity">
    <text evidence="5">Belongs to the DEAD box helicase family.</text>
</comment>
<name>A0A3P3W8J6_9FLAO</name>
<dbReference type="InterPro" id="IPR027417">
    <property type="entry name" value="P-loop_NTPase"/>
</dbReference>
<dbReference type="InterPro" id="IPR001650">
    <property type="entry name" value="Helicase_C-like"/>
</dbReference>
<dbReference type="Pfam" id="PF03880">
    <property type="entry name" value="DbpA"/>
    <property type="match status" value="1"/>
</dbReference>
<comment type="caution">
    <text evidence="8">The sequence shown here is derived from an EMBL/GenBank/DDBJ whole genome shotgun (WGS) entry which is preliminary data.</text>
</comment>
<organism evidence="8 9">
    <name type="scientific">Paenimyroides tangerinum</name>
    <dbReference type="NCBI Taxonomy" id="2488728"/>
    <lineage>
        <taxon>Bacteria</taxon>
        <taxon>Pseudomonadati</taxon>
        <taxon>Bacteroidota</taxon>
        <taxon>Flavobacteriia</taxon>
        <taxon>Flavobacteriales</taxon>
        <taxon>Flavobacteriaceae</taxon>
        <taxon>Paenimyroides</taxon>
    </lineage>
</organism>
<dbReference type="PANTHER" id="PTHR47959:SF1">
    <property type="entry name" value="ATP-DEPENDENT RNA HELICASE DBPA"/>
    <property type="match status" value="1"/>
</dbReference>
<gene>
    <name evidence="8" type="ORF">EG240_06460</name>
</gene>
<accession>A0A3P3W8J6</accession>
<dbReference type="Proteomes" id="UP000275719">
    <property type="component" value="Unassembled WGS sequence"/>
</dbReference>
<dbReference type="InterPro" id="IPR005580">
    <property type="entry name" value="DbpA/CsdA_RNA-bd_dom"/>
</dbReference>
<dbReference type="CDD" id="cd12252">
    <property type="entry name" value="RRM_DbpA"/>
    <property type="match status" value="1"/>
</dbReference>
<dbReference type="Pfam" id="PF00270">
    <property type="entry name" value="DEAD"/>
    <property type="match status" value="1"/>
</dbReference>
<feature type="domain" description="Helicase C-terminal" evidence="7">
    <location>
        <begin position="216"/>
        <end position="364"/>
    </location>
</feature>
<evidence type="ECO:0000259" key="7">
    <source>
        <dbReference type="PROSITE" id="PS51194"/>
    </source>
</evidence>
<evidence type="ECO:0000259" key="6">
    <source>
        <dbReference type="PROSITE" id="PS51192"/>
    </source>
</evidence>
<dbReference type="Pfam" id="PF00271">
    <property type="entry name" value="Helicase_C"/>
    <property type="match status" value="1"/>
</dbReference>
<evidence type="ECO:0000256" key="4">
    <source>
        <dbReference type="ARBA" id="ARBA00022840"/>
    </source>
</evidence>
<dbReference type="PANTHER" id="PTHR47959">
    <property type="entry name" value="ATP-DEPENDENT RNA HELICASE RHLE-RELATED"/>
    <property type="match status" value="1"/>
</dbReference>
<dbReference type="EMBL" id="RQVQ01000011">
    <property type="protein sequence ID" value="RRJ91310.1"/>
    <property type="molecule type" value="Genomic_DNA"/>
</dbReference>
<keyword evidence="9" id="KW-1185">Reference proteome</keyword>
<dbReference type="GO" id="GO:0005524">
    <property type="term" value="F:ATP binding"/>
    <property type="evidence" value="ECO:0007669"/>
    <property type="project" value="UniProtKB-KW"/>
</dbReference>
<evidence type="ECO:0000256" key="5">
    <source>
        <dbReference type="ARBA" id="ARBA00038437"/>
    </source>
</evidence>
<dbReference type="PROSITE" id="PS51194">
    <property type="entry name" value="HELICASE_CTER"/>
    <property type="match status" value="1"/>
</dbReference>
<evidence type="ECO:0000313" key="8">
    <source>
        <dbReference type="EMBL" id="RRJ91310.1"/>
    </source>
</evidence>
<evidence type="ECO:0000256" key="2">
    <source>
        <dbReference type="ARBA" id="ARBA00022801"/>
    </source>
</evidence>
<dbReference type="GO" id="GO:0016787">
    <property type="term" value="F:hydrolase activity"/>
    <property type="evidence" value="ECO:0007669"/>
    <property type="project" value="UniProtKB-KW"/>
</dbReference>
<evidence type="ECO:0000256" key="1">
    <source>
        <dbReference type="ARBA" id="ARBA00022741"/>
    </source>
</evidence>
<keyword evidence="2" id="KW-0378">Hydrolase</keyword>
<dbReference type="GO" id="GO:0003676">
    <property type="term" value="F:nucleic acid binding"/>
    <property type="evidence" value="ECO:0007669"/>
    <property type="project" value="InterPro"/>
</dbReference>
<proteinExistence type="inferred from homology"/>
<dbReference type="InterPro" id="IPR011545">
    <property type="entry name" value="DEAD/DEAH_box_helicase_dom"/>
</dbReference>
<evidence type="ECO:0000313" key="9">
    <source>
        <dbReference type="Proteomes" id="UP000275719"/>
    </source>
</evidence>
<reference evidence="8 9" key="1">
    <citation type="submission" date="2018-11" db="EMBL/GenBank/DDBJ databases">
        <title>Flavobacterium sp. nov., YIM 102701-2 draft genome.</title>
        <authorList>
            <person name="Li G."/>
            <person name="Jiang Y."/>
        </authorList>
    </citation>
    <scope>NUCLEOTIDE SEQUENCE [LARGE SCALE GENOMIC DNA]</scope>
    <source>
        <strain evidence="8 9">YIM 102701-2</strain>
    </source>
</reference>
<dbReference type="GO" id="GO:0003724">
    <property type="term" value="F:RNA helicase activity"/>
    <property type="evidence" value="ECO:0007669"/>
    <property type="project" value="TreeGrafter"/>
</dbReference>
<dbReference type="OrthoDB" id="9785240at2"/>
<keyword evidence="1" id="KW-0547">Nucleotide-binding</keyword>
<sequence length="436" mass="48593">MNTTKILQNLHIDTLNPMQTNALSASESKNNIILLSPTGSGKTVAFLLPILSKLNKEVNGVQAVILAPSRELALQIEDVFKKMATGFKINSCYGGHSTKIEVNNLSSPPAVLVGTPGRIAFHIRENNFSTNNVSSFVLDEFDKALEMGFQNDMDFIINSFKNVQFRMLTSATNLKKIPDFTGIENPERIQFLKNEESQPDLTYKKVISKSEEKLETVVKLVSKIGKETVVIFCNHRDAVDRISEALTKKGVSNGSFHGGLEQADRERALMKFRNKSSRVLITTDLAARGLDIPEIGHVIHYQIPDKEDAFIHRNGRTARMKAKGIIYVMITNEEHFDFIDPEMPLEDLSGNYKTENATDFKTIYISAGKKDKVNKVDIVGYLIKTGGLNKEDIGLIEVKDTQAFVAISSYKIKALLASLENTKLKNKKVKIALARD</sequence>
<dbReference type="PROSITE" id="PS51192">
    <property type="entry name" value="HELICASE_ATP_BIND_1"/>
    <property type="match status" value="1"/>
</dbReference>
<dbReference type="CDD" id="cd00268">
    <property type="entry name" value="DEADc"/>
    <property type="match status" value="1"/>
</dbReference>